<proteinExistence type="predicted"/>
<accession>A0AAV3P964</accession>
<dbReference type="Pfam" id="PF13966">
    <property type="entry name" value="zf-RVT"/>
    <property type="match status" value="1"/>
</dbReference>
<dbReference type="InterPro" id="IPR000477">
    <property type="entry name" value="RT_dom"/>
</dbReference>
<evidence type="ECO:0000259" key="1">
    <source>
        <dbReference type="PROSITE" id="PS50878"/>
    </source>
</evidence>
<dbReference type="InterPro" id="IPR012337">
    <property type="entry name" value="RNaseH-like_sf"/>
</dbReference>
<keyword evidence="2" id="KW-0695">RNA-directed DNA polymerase</keyword>
<dbReference type="PANTHER" id="PTHR33116">
    <property type="entry name" value="REVERSE TRANSCRIPTASE ZINC-BINDING DOMAIN-CONTAINING PROTEIN-RELATED-RELATED"/>
    <property type="match status" value="1"/>
</dbReference>
<sequence>MHHIDKGSKEGNVILNLDMAKAFDRLSWFFLQKVLAKFGFSEAWIDRVLACLKNNWFSLILNGKAVGFFKSEKGVRQGDPLSPALFILAEEYLLRGLQKLYTDAPTLAYKCGSSVSVPALAFADDVLIFSNGSKAALSKIMHFLDHYQTVSGQLVNTEKSSFIMSSKGPTFRGTIVQRITKFRRSVAPFSYLGIPIYKGKKQIFLFEDLVERIRARLASWSSNFLSFGGRITLSQSVLTVLPVYYLQVMQMPAQVTQQIHRIFNKFLWDGTPWCKWSTACAPFEEGGLNLRPLQEIHKTFMHKAWLRMREGKCLWSQFMLDKYCRKYHPRLAPVHPSHSRVWKCLHKVRDSAEDMIHWQLGEGSCDFWLDSWMDIGPLYKLYHGRQGGTKVKDLWQQGIWDECKLGSLISQEHLSKVLTVFIDHGSQDKAIWKESADGHFSFKATYEELRHQGNRSALYAALWHSNIPRKMSFLAWRLMRGCLPVDEVMQQKGIPLASKCQCCQQVETLEHIFFSSNIADQVSGHFAQMVGIKHIQFSSIQQVLSAWSLFVSTKGHIRQVIPMVLLLVLWEARNRAKHSAARYSFIQICQRITSILTANGRANMIQAKFWSGDSYLASILGAQTLIKHRARPTLLSWSPPIKGTLKLNIDAAFKDGQAGYGGIIRNEHGDLVDAKGIYDQCSSPLHAEVEALLSILQWCKNKGHSNMQIEVDSLQLVHMIHGNFAPWQLSNKLGHIRTLLTSLGSHITHIYREKNTIADWLAKHSCNNKQDYTWGEGPDTIMQRLVKLDLGLPQLFFR</sequence>
<dbReference type="Pfam" id="PF00078">
    <property type="entry name" value="RVT_1"/>
    <property type="match status" value="1"/>
</dbReference>
<dbReference type="PANTHER" id="PTHR33116:SF80">
    <property type="entry name" value="REVERSE TRANSCRIPTASE ZINC-BINDING DOMAIN-CONTAINING PROTEIN"/>
    <property type="match status" value="1"/>
</dbReference>
<dbReference type="InterPro" id="IPR044730">
    <property type="entry name" value="RNase_H-like_dom_plant"/>
</dbReference>
<dbReference type="AlphaFoldDB" id="A0AAV3P964"/>
<dbReference type="Gene3D" id="3.30.420.10">
    <property type="entry name" value="Ribonuclease H-like superfamily/Ribonuclease H"/>
    <property type="match status" value="1"/>
</dbReference>
<evidence type="ECO:0000313" key="3">
    <source>
        <dbReference type="Proteomes" id="UP001454036"/>
    </source>
</evidence>
<dbReference type="Pfam" id="PF13456">
    <property type="entry name" value="RVT_3"/>
    <property type="match status" value="1"/>
</dbReference>
<dbReference type="CDD" id="cd06222">
    <property type="entry name" value="RNase_H_like"/>
    <property type="match status" value="1"/>
</dbReference>
<dbReference type="SUPFAM" id="SSF53098">
    <property type="entry name" value="Ribonuclease H-like"/>
    <property type="match status" value="1"/>
</dbReference>
<dbReference type="InterPro" id="IPR043502">
    <property type="entry name" value="DNA/RNA_pol_sf"/>
</dbReference>
<dbReference type="InterPro" id="IPR002156">
    <property type="entry name" value="RNaseH_domain"/>
</dbReference>
<keyword evidence="2" id="KW-0808">Transferase</keyword>
<organism evidence="2 3">
    <name type="scientific">Lithospermum erythrorhizon</name>
    <name type="common">Purple gromwell</name>
    <name type="synonym">Lithospermum officinale var. erythrorhizon</name>
    <dbReference type="NCBI Taxonomy" id="34254"/>
    <lineage>
        <taxon>Eukaryota</taxon>
        <taxon>Viridiplantae</taxon>
        <taxon>Streptophyta</taxon>
        <taxon>Embryophyta</taxon>
        <taxon>Tracheophyta</taxon>
        <taxon>Spermatophyta</taxon>
        <taxon>Magnoliopsida</taxon>
        <taxon>eudicotyledons</taxon>
        <taxon>Gunneridae</taxon>
        <taxon>Pentapetalae</taxon>
        <taxon>asterids</taxon>
        <taxon>lamiids</taxon>
        <taxon>Boraginales</taxon>
        <taxon>Boraginaceae</taxon>
        <taxon>Boraginoideae</taxon>
        <taxon>Lithospermeae</taxon>
        <taxon>Lithospermum</taxon>
    </lineage>
</organism>
<evidence type="ECO:0000313" key="2">
    <source>
        <dbReference type="EMBL" id="GAA0147841.1"/>
    </source>
</evidence>
<gene>
    <name evidence="2" type="ORF">LIER_42971</name>
</gene>
<dbReference type="EMBL" id="BAABME010031986">
    <property type="protein sequence ID" value="GAA0147841.1"/>
    <property type="molecule type" value="Genomic_DNA"/>
</dbReference>
<dbReference type="PROSITE" id="PS50878">
    <property type="entry name" value="RT_POL"/>
    <property type="match status" value="1"/>
</dbReference>
<protein>
    <submittedName>
        <fullName evidence="2">Reverse transcriptase</fullName>
    </submittedName>
</protein>
<comment type="caution">
    <text evidence="2">The sequence shown here is derived from an EMBL/GenBank/DDBJ whole genome shotgun (WGS) entry which is preliminary data.</text>
</comment>
<dbReference type="Proteomes" id="UP001454036">
    <property type="component" value="Unassembled WGS sequence"/>
</dbReference>
<feature type="domain" description="Reverse transcriptase" evidence="1">
    <location>
        <begin position="1"/>
        <end position="196"/>
    </location>
</feature>
<dbReference type="InterPro" id="IPR026960">
    <property type="entry name" value="RVT-Znf"/>
</dbReference>
<reference evidence="2 3" key="1">
    <citation type="submission" date="2024-01" db="EMBL/GenBank/DDBJ databases">
        <title>The complete chloroplast genome sequence of Lithospermum erythrorhizon: insights into the phylogenetic relationship among Boraginaceae species and the maternal lineages of purple gromwells.</title>
        <authorList>
            <person name="Okada T."/>
            <person name="Watanabe K."/>
        </authorList>
    </citation>
    <scope>NUCLEOTIDE SEQUENCE [LARGE SCALE GENOMIC DNA]</scope>
</reference>
<dbReference type="InterPro" id="IPR036397">
    <property type="entry name" value="RNaseH_sf"/>
</dbReference>
<name>A0AAV3P964_LITER</name>
<dbReference type="GO" id="GO:0003964">
    <property type="term" value="F:RNA-directed DNA polymerase activity"/>
    <property type="evidence" value="ECO:0007669"/>
    <property type="project" value="UniProtKB-KW"/>
</dbReference>
<dbReference type="SUPFAM" id="SSF56672">
    <property type="entry name" value="DNA/RNA polymerases"/>
    <property type="match status" value="1"/>
</dbReference>
<dbReference type="GO" id="GO:0004523">
    <property type="term" value="F:RNA-DNA hybrid ribonuclease activity"/>
    <property type="evidence" value="ECO:0007669"/>
    <property type="project" value="InterPro"/>
</dbReference>
<keyword evidence="2" id="KW-0548">Nucleotidyltransferase</keyword>
<dbReference type="GO" id="GO:0003676">
    <property type="term" value="F:nucleic acid binding"/>
    <property type="evidence" value="ECO:0007669"/>
    <property type="project" value="InterPro"/>
</dbReference>
<keyword evidence="3" id="KW-1185">Reference proteome</keyword>